<protein>
    <submittedName>
        <fullName evidence="2">Uncharacterized protein</fullName>
    </submittedName>
</protein>
<proteinExistence type="predicted"/>
<reference evidence="2" key="1">
    <citation type="submission" date="2022-08" db="EMBL/GenBank/DDBJ databases">
        <authorList>
            <person name="Gutierrez-Valencia J."/>
        </authorList>
    </citation>
    <scope>NUCLEOTIDE SEQUENCE</scope>
</reference>
<dbReference type="Proteomes" id="UP001154282">
    <property type="component" value="Unassembled WGS sequence"/>
</dbReference>
<evidence type="ECO:0000256" key="1">
    <source>
        <dbReference type="SAM" id="MobiDB-lite"/>
    </source>
</evidence>
<dbReference type="EMBL" id="CAMGYJ010000007">
    <property type="protein sequence ID" value="CAI0447734.1"/>
    <property type="molecule type" value="Genomic_DNA"/>
</dbReference>
<comment type="caution">
    <text evidence="2">The sequence shown here is derived from an EMBL/GenBank/DDBJ whole genome shotgun (WGS) entry which is preliminary data.</text>
</comment>
<sequence>MVGISGIDDAFRAGLRDRARELVQNPDHARVLGTQGVVRRPRQRRRRPDRSQRAIVVRGVQQAAARPDGVVAGKRAEVVVVGHSAGVERDGGEPQVPKQDSGDRLPSRHHAQARFLHPPSST</sequence>
<name>A0AAV0MNN6_9ROSI</name>
<evidence type="ECO:0000313" key="3">
    <source>
        <dbReference type="Proteomes" id="UP001154282"/>
    </source>
</evidence>
<gene>
    <name evidence="2" type="ORF">LITE_LOCUS29520</name>
</gene>
<evidence type="ECO:0000313" key="2">
    <source>
        <dbReference type="EMBL" id="CAI0447734.1"/>
    </source>
</evidence>
<organism evidence="2 3">
    <name type="scientific">Linum tenue</name>
    <dbReference type="NCBI Taxonomy" id="586396"/>
    <lineage>
        <taxon>Eukaryota</taxon>
        <taxon>Viridiplantae</taxon>
        <taxon>Streptophyta</taxon>
        <taxon>Embryophyta</taxon>
        <taxon>Tracheophyta</taxon>
        <taxon>Spermatophyta</taxon>
        <taxon>Magnoliopsida</taxon>
        <taxon>eudicotyledons</taxon>
        <taxon>Gunneridae</taxon>
        <taxon>Pentapetalae</taxon>
        <taxon>rosids</taxon>
        <taxon>fabids</taxon>
        <taxon>Malpighiales</taxon>
        <taxon>Linaceae</taxon>
        <taxon>Linum</taxon>
    </lineage>
</organism>
<keyword evidence="3" id="KW-1185">Reference proteome</keyword>
<feature type="region of interest" description="Disordered" evidence="1">
    <location>
        <begin position="84"/>
        <end position="122"/>
    </location>
</feature>
<dbReference type="AlphaFoldDB" id="A0AAV0MNN6"/>
<accession>A0AAV0MNN6</accession>